<dbReference type="EMBL" id="CATOUU010000517">
    <property type="protein sequence ID" value="CAI9932533.1"/>
    <property type="molecule type" value="Genomic_DNA"/>
</dbReference>
<gene>
    <name evidence="3" type="ORF">HINF_LOCUS19797</name>
    <name evidence="2" type="ORF">HINF_LOCUS20178</name>
</gene>
<keyword evidence="1" id="KW-0812">Transmembrane</keyword>
<evidence type="ECO:0000313" key="4">
    <source>
        <dbReference type="Proteomes" id="UP001642409"/>
    </source>
</evidence>
<protein>
    <recommendedName>
        <fullName evidence="5">Transmembrane protein</fullName>
    </recommendedName>
</protein>
<dbReference type="AlphaFoldDB" id="A0AA86U796"/>
<name>A0AA86U796_9EUKA</name>
<evidence type="ECO:0008006" key="5">
    <source>
        <dbReference type="Google" id="ProtNLM"/>
    </source>
</evidence>
<dbReference type="EMBL" id="CAXDID020000052">
    <property type="protein sequence ID" value="CAL6005871.1"/>
    <property type="molecule type" value="Genomic_DNA"/>
</dbReference>
<comment type="caution">
    <text evidence="2">The sequence shown here is derived from an EMBL/GenBank/DDBJ whole genome shotgun (WGS) entry which is preliminary data.</text>
</comment>
<feature type="transmembrane region" description="Helical" evidence="1">
    <location>
        <begin position="335"/>
        <end position="352"/>
    </location>
</feature>
<evidence type="ECO:0000313" key="2">
    <source>
        <dbReference type="EMBL" id="CAI9932533.1"/>
    </source>
</evidence>
<reference evidence="3 4" key="2">
    <citation type="submission" date="2024-07" db="EMBL/GenBank/DDBJ databases">
        <authorList>
            <person name="Akdeniz Z."/>
        </authorList>
    </citation>
    <scope>NUCLEOTIDE SEQUENCE [LARGE SCALE GENOMIC DNA]</scope>
</reference>
<sequence>MLRILKEDLYFLTPCGEFSVVFNNNRVYLLSRDLFVLNEQEIKFDFHQQKYDKRYCRGKTSVLWFQKYNSVILNGQIFVQCFDQIYVFGAQNQFAELCKVPDLDLSTYESFYGKLFTINNQLMLANNNKLYIYSQMFTEQIDLKCYYIADWCGVVVFLNENKVCQLLEDYSVKIIGVTNTSTLVVFCGAGTLVLQSASGLDLYIVDLVNIQLHKINNTYQPDDAVDQLSLSKIKHSLVIGEFGLQLTADKLKLIGPDFYSQIKEKFKRFEFNFQIFNVCSIMQISLSNKPQRMPYIFLNDMTVISTQYVVSTHVSRALKQFCDILHRITYYREYYSFRLSFILLLYIFIATIKPF</sequence>
<accession>A0AA86U796</accession>
<reference evidence="2" key="1">
    <citation type="submission" date="2023-06" db="EMBL/GenBank/DDBJ databases">
        <authorList>
            <person name="Kurt Z."/>
        </authorList>
    </citation>
    <scope>NUCLEOTIDE SEQUENCE</scope>
</reference>
<evidence type="ECO:0000256" key="1">
    <source>
        <dbReference type="SAM" id="Phobius"/>
    </source>
</evidence>
<keyword evidence="1" id="KW-0472">Membrane</keyword>
<organism evidence="2">
    <name type="scientific">Hexamita inflata</name>
    <dbReference type="NCBI Taxonomy" id="28002"/>
    <lineage>
        <taxon>Eukaryota</taxon>
        <taxon>Metamonada</taxon>
        <taxon>Diplomonadida</taxon>
        <taxon>Hexamitidae</taxon>
        <taxon>Hexamitinae</taxon>
        <taxon>Hexamita</taxon>
    </lineage>
</organism>
<evidence type="ECO:0000313" key="3">
    <source>
        <dbReference type="EMBL" id="CAL6005871.1"/>
    </source>
</evidence>
<keyword evidence="4" id="KW-1185">Reference proteome</keyword>
<keyword evidence="1" id="KW-1133">Transmembrane helix</keyword>
<dbReference type="Proteomes" id="UP001642409">
    <property type="component" value="Unassembled WGS sequence"/>
</dbReference>
<proteinExistence type="predicted"/>